<name>A0ACB9DJJ3_ARCLA</name>
<dbReference type="EMBL" id="CM042049">
    <property type="protein sequence ID" value="KAI3746809.1"/>
    <property type="molecule type" value="Genomic_DNA"/>
</dbReference>
<proteinExistence type="predicted"/>
<protein>
    <submittedName>
        <fullName evidence="1">Uncharacterized protein</fullName>
    </submittedName>
</protein>
<dbReference type="Proteomes" id="UP001055879">
    <property type="component" value="Linkage Group LG03"/>
</dbReference>
<organism evidence="1 2">
    <name type="scientific">Arctium lappa</name>
    <name type="common">Greater burdock</name>
    <name type="synonym">Lappa major</name>
    <dbReference type="NCBI Taxonomy" id="4217"/>
    <lineage>
        <taxon>Eukaryota</taxon>
        <taxon>Viridiplantae</taxon>
        <taxon>Streptophyta</taxon>
        <taxon>Embryophyta</taxon>
        <taxon>Tracheophyta</taxon>
        <taxon>Spermatophyta</taxon>
        <taxon>Magnoliopsida</taxon>
        <taxon>eudicotyledons</taxon>
        <taxon>Gunneridae</taxon>
        <taxon>Pentapetalae</taxon>
        <taxon>asterids</taxon>
        <taxon>campanulids</taxon>
        <taxon>Asterales</taxon>
        <taxon>Asteraceae</taxon>
        <taxon>Carduoideae</taxon>
        <taxon>Cardueae</taxon>
        <taxon>Arctiinae</taxon>
        <taxon>Arctium</taxon>
    </lineage>
</organism>
<comment type="caution">
    <text evidence="1">The sequence shown here is derived from an EMBL/GenBank/DDBJ whole genome shotgun (WGS) entry which is preliminary data.</text>
</comment>
<reference evidence="2" key="1">
    <citation type="journal article" date="2022" name="Mol. Ecol. Resour.">
        <title>The genomes of chicory, endive, great burdock and yacon provide insights into Asteraceae palaeo-polyploidization history and plant inulin production.</title>
        <authorList>
            <person name="Fan W."/>
            <person name="Wang S."/>
            <person name="Wang H."/>
            <person name="Wang A."/>
            <person name="Jiang F."/>
            <person name="Liu H."/>
            <person name="Zhao H."/>
            <person name="Xu D."/>
            <person name="Zhang Y."/>
        </authorList>
    </citation>
    <scope>NUCLEOTIDE SEQUENCE [LARGE SCALE GENOMIC DNA]</scope>
    <source>
        <strain evidence="2">cv. Niubang</strain>
    </source>
</reference>
<evidence type="ECO:0000313" key="2">
    <source>
        <dbReference type="Proteomes" id="UP001055879"/>
    </source>
</evidence>
<keyword evidence="2" id="KW-1185">Reference proteome</keyword>
<gene>
    <name evidence="1" type="ORF">L6452_09250</name>
</gene>
<reference evidence="1 2" key="2">
    <citation type="journal article" date="2022" name="Mol. Ecol. Resour.">
        <title>The genomes of chicory, endive, great burdock and yacon provide insights into Asteraceae paleo-polyploidization history and plant inulin production.</title>
        <authorList>
            <person name="Fan W."/>
            <person name="Wang S."/>
            <person name="Wang H."/>
            <person name="Wang A."/>
            <person name="Jiang F."/>
            <person name="Liu H."/>
            <person name="Zhao H."/>
            <person name="Xu D."/>
            <person name="Zhang Y."/>
        </authorList>
    </citation>
    <scope>NUCLEOTIDE SEQUENCE [LARGE SCALE GENOMIC DNA]</scope>
    <source>
        <strain evidence="2">cv. Niubang</strain>
    </source>
</reference>
<accession>A0ACB9DJJ3</accession>
<sequence length="121" mass="13698">MLSSIIGNGHMHSKTWSINTKLKPHIRTSDSQTLQAHELRSLAHSISLEVHKAFYCLSYDARQKFDYIRRTIELTLLIMAFQGTQDHVVAQMNMELTVALARIDALTTQARQAAETKMGTI</sequence>
<evidence type="ECO:0000313" key="1">
    <source>
        <dbReference type="EMBL" id="KAI3746809.1"/>
    </source>
</evidence>